<proteinExistence type="inferred from homology"/>
<evidence type="ECO:0000256" key="3">
    <source>
        <dbReference type="ARBA" id="ARBA00022596"/>
    </source>
</evidence>
<dbReference type="GO" id="GO:0012505">
    <property type="term" value="C:endomembrane system"/>
    <property type="evidence" value="ECO:0007669"/>
    <property type="project" value="UniProtKB-SubCell"/>
</dbReference>
<evidence type="ECO:0000313" key="10">
    <source>
        <dbReference type="Proteomes" id="UP000250928"/>
    </source>
</evidence>
<dbReference type="Proteomes" id="UP000250928">
    <property type="component" value="Unassembled WGS sequence"/>
</dbReference>
<accession>A0A6N4DLY3</accession>
<organism evidence="9 10">
    <name type="scientific">Candidatus Sedimenticola endophacoides</name>
    <dbReference type="NCBI Taxonomy" id="2548426"/>
    <lineage>
        <taxon>Bacteria</taxon>
        <taxon>Pseudomonadati</taxon>
        <taxon>Pseudomonadota</taxon>
        <taxon>Gammaproteobacteria</taxon>
        <taxon>Chromatiales</taxon>
        <taxon>Sedimenticolaceae</taxon>
        <taxon>Sedimenticola</taxon>
    </lineage>
</organism>
<keyword evidence="4 7" id="KW-0812">Transmembrane</keyword>
<comment type="subcellular location">
    <subcellularLocation>
        <location evidence="7">Cell membrane</location>
        <topology evidence="7">Multi-pass membrane protein</topology>
    </subcellularLocation>
    <subcellularLocation>
        <location evidence="1">Endomembrane system</location>
        <topology evidence="1">Multi-pass membrane protein</topology>
    </subcellularLocation>
</comment>
<protein>
    <recommendedName>
        <fullName evidence="7">Nickel/cobalt efflux system</fullName>
    </recommendedName>
</protein>
<feature type="compositionally biased region" description="Basic and acidic residues" evidence="8">
    <location>
        <begin position="117"/>
        <end position="129"/>
    </location>
</feature>
<keyword evidence="2 7" id="KW-0813">Transport</keyword>
<dbReference type="PANTHER" id="PTHR33876:SF4">
    <property type="entry name" value="CHLOROPLAST PROTEIN FOR GROWTH AND FERTILITY 2"/>
    <property type="match status" value="1"/>
</dbReference>
<evidence type="ECO:0000256" key="2">
    <source>
        <dbReference type="ARBA" id="ARBA00022448"/>
    </source>
</evidence>
<feature type="transmembrane region" description="Helical" evidence="7">
    <location>
        <begin position="206"/>
        <end position="227"/>
    </location>
</feature>
<feature type="transmembrane region" description="Helical" evidence="7">
    <location>
        <begin position="138"/>
        <end position="160"/>
    </location>
</feature>
<comment type="similarity">
    <text evidence="7">Belongs to the NiCoT transporter (TC 2.A.52) family.</text>
</comment>
<dbReference type="InterPro" id="IPR011541">
    <property type="entry name" value="Ni/Co_transpt_high_affinity"/>
</dbReference>
<evidence type="ECO:0000256" key="8">
    <source>
        <dbReference type="SAM" id="MobiDB-lite"/>
    </source>
</evidence>
<name>A0A6N4DLY3_9GAMM</name>
<evidence type="ECO:0000256" key="4">
    <source>
        <dbReference type="ARBA" id="ARBA00022692"/>
    </source>
</evidence>
<keyword evidence="6 7" id="KW-0472">Membrane</keyword>
<dbReference type="GO" id="GO:0015099">
    <property type="term" value="F:nickel cation transmembrane transporter activity"/>
    <property type="evidence" value="ECO:0007669"/>
    <property type="project" value="UniProtKB-UniRule"/>
</dbReference>
<dbReference type="EMBL" id="PQCO01000291">
    <property type="protein sequence ID" value="PUD98702.1"/>
    <property type="molecule type" value="Genomic_DNA"/>
</dbReference>
<keyword evidence="5 7" id="KW-1133">Transmembrane helix</keyword>
<comment type="caution">
    <text evidence="9">The sequence shown here is derived from an EMBL/GenBank/DDBJ whole genome shotgun (WGS) entry which is preliminary data.</text>
</comment>
<dbReference type="AlphaFoldDB" id="A0A6N4DLY3"/>
<keyword evidence="3" id="KW-0533">Nickel</keyword>
<dbReference type="PANTHER" id="PTHR33876">
    <property type="entry name" value="UNNAMED PRODUCT"/>
    <property type="match status" value="1"/>
</dbReference>
<sequence>MEGLLLFGLLIGMRHALEADHLAAVASLVSRRQSLAETLRQGGAWGLGHTLTLFLFGSVVIFMDTVMPERLAAGLELAVGFMLVLLGADVLRRVVRERVHFHVHRHGGERHFHAHSHAGEARAAHDPERHHHPHPQGFPLRALLVGLMHGMAGSAAVILLALQTMTSPLQGVFYILVFGIGSMLGMALLSVVISLPMRFSAGRLTWAYNGLQLLVGTITVVLGLLVIREQGALFML</sequence>
<feature type="transmembrane region" description="Helical" evidence="7">
    <location>
        <begin position="70"/>
        <end position="88"/>
    </location>
</feature>
<reference evidence="9 10" key="1">
    <citation type="submission" date="2018-01" db="EMBL/GenBank/DDBJ databases">
        <title>Novel co-symbiosis in the lucinid bivalve Phacoides pectinatus.</title>
        <authorList>
            <person name="Lim S.J."/>
            <person name="Davis B.G."/>
            <person name="Gill D.E."/>
            <person name="Engel A.S."/>
            <person name="Anderson L.C."/>
            <person name="Campbell B.J."/>
        </authorList>
    </citation>
    <scope>NUCLEOTIDE SEQUENCE [LARGE SCALE GENOMIC DNA]</scope>
    <source>
        <strain evidence="9">N3_P5</strain>
    </source>
</reference>
<feature type="transmembrane region" description="Helical" evidence="7">
    <location>
        <begin position="43"/>
        <end position="63"/>
    </location>
</feature>
<feature type="region of interest" description="Disordered" evidence="8">
    <location>
        <begin position="112"/>
        <end position="134"/>
    </location>
</feature>
<feature type="transmembrane region" description="Helical" evidence="7">
    <location>
        <begin position="172"/>
        <end position="194"/>
    </location>
</feature>
<evidence type="ECO:0000256" key="1">
    <source>
        <dbReference type="ARBA" id="ARBA00004127"/>
    </source>
</evidence>
<evidence type="ECO:0000256" key="7">
    <source>
        <dbReference type="RuleBase" id="RU362101"/>
    </source>
</evidence>
<dbReference type="InterPro" id="IPR052776">
    <property type="entry name" value="Chloro_ReproSupport/MetalTrans"/>
</dbReference>
<evidence type="ECO:0000313" key="9">
    <source>
        <dbReference type="EMBL" id="PUD98702.1"/>
    </source>
</evidence>
<evidence type="ECO:0000256" key="5">
    <source>
        <dbReference type="ARBA" id="ARBA00022989"/>
    </source>
</evidence>
<dbReference type="Pfam" id="PF03824">
    <property type="entry name" value="NicO"/>
    <property type="match status" value="1"/>
</dbReference>
<dbReference type="GO" id="GO:0005886">
    <property type="term" value="C:plasma membrane"/>
    <property type="evidence" value="ECO:0007669"/>
    <property type="project" value="UniProtKB-SubCell"/>
</dbReference>
<gene>
    <name evidence="9" type="ORF">C3L24_12225</name>
</gene>
<evidence type="ECO:0000256" key="6">
    <source>
        <dbReference type="ARBA" id="ARBA00023136"/>
    </source>
</evidence>